<dbReference type="Gene3D" id="3.40.50.10540">
    <property type="entry name" value="Crotonobetainyl-coa:carnitine coa-transferase, domain 1"/>
    <property type="match status" value="1"/>
</dbReference>
<dbReference type="PROSITE" id="PS50850">
    <property type="entry name" value="MFS"/>
    <property type="match status" value="1"/>
</dbReference>
<dbReference type="PROSITE" id="PS00216">
    <property type="entry name" value="SUGAR_TRANSPORT_1"/>
    <property type="match status" value="1"/>
</dbReference>
<reference evidence="7 8" key="1">
    <citation type="submission" date="2020-08" db="EMBL/GenBank/DDBJ databases">
        <title>Genomic Encyclopedia of Type Strains, Phase IV (KMG-IV): sequencing the most valuable type-strain genomes for metagenomic binning, comparative biology and taxonomic classification.</title>
        <authorList>
            <person name="Goeker M."/>
        </authorList>
    </citation>
    <scope>NUCLEOTIDE SEQUENCE [LARGE SCALE GENOMIC DNA]</scope>
    <source>
        <strain evidence="7 8">DSM 43350</strain>
    </source>
</reference>
<keyword evidence="4" id="KW-1133">Transmembrane helix</keyword>
<feature type="domain" description="Major facilitator superfamily (MFS) profile" evidence="6">
    <location>
        <begin position="1"/>
        <end position="189"/>
    </location>
</feature>
<dbReference type="InterPro" id="IPR003673">
    <property type="entry name" value="CoA-Trfase_fam_III"/>
</dbReference>
<protein>
    <submittedName>
        <fullName evidence="7">Crotonobetainyl-CoA:carnitine CoA-transferase CaiB-like acyl-CoA transferase</fullName>
    </submittedName>
</protein>
<sequence length="189" mass="19467">MSGVVSDRLGRKPVLLPALALALAACAIFATATTVVALIVARLFTGIAVGAVVSAGMAAVTDVAGTAAGRPDLAEDPRVSGDAIDSTDHEDLAALLETCAAALTTEEWAEVCAKHSIPMAPVLELDRAHDDPYVRDGHLLDTAEHPTEGTVRTIGIPLRFSATPGSIRRLAPVAGQDTEDVLAELDAAR</sequence>
<dbReference type="InterPro" id="IPR005828">
    <property type="entry name" value="MFS_sugar_transport-like"/>
</dbReference>
<keyword evidence="5" id="KW-0472">Membrane</keyword>
<evidence type="ECO:0000256" key="3">
    <source>
        <dbReference type="ARBA" id="ARBA00022692"/>
    </source>
</evidence>
<dbReference type="GO" id="GO:0022857">
    <property type="term" value="F:transmembrane transporter activity"/>
    <property type="evidence" value="ECO:0007669"/>
    <property type="project" value="InterPro"/>
</dbReference>
<dbReference type="Proteomes" id="UP000591537">
    <property type="component" value="Unassembled WGS sequence"/>
</dbReference>
<evidence type="ECO:0000256" key="1">
    <source>
        <dbReference type="ARBA" id="ARBA00004141"/>
    </source>
</evidence>
<dbReference type="InterPro" id="IPR050483">
    <property type="entry name" value="CoA-transferase_III_domain"/>
</dbReference>
<dbReference type="GO" id="GO:0008410">
    <property type="term" value="F:CoA-transferase activity"/>
    <property type="evidence" value="ECO:0007669"/>
    <property type="project" value="TreeGrafter"/>
</dbReference>
<comment type="subcellular location">
    <subcellularLocation>
        <location evidence="1">Membrane</location>
        <topology evidence="1">Multi-pass membrane protein</topology>
    </subcellularLocation>
</comment>
<dbReference type="EMBL" id="JACHGV010000004">
    <property type="protein sequence ID" value="MBB6077301.1"/>
    <property type="molecule type" value="Genomic_DNA"/>
</dbReference>
<dbReference type="Gene3D" id="3.30.1540.10">
    <property type="entry name" value="formyl-coa transferase, domain 3"/>
    <property type="match status" value="1"/>
</dbReference>
<dbReference type="PANTHER" id="PTHR48207">
    <property type="entry name" value="SUCCINATE--HYDROXYMETHYLGLUTARATE COA-TRANSFERASE"/>
    <property type="match status" value="1"/>
</dbReference>
<dbReference type="InterPro" id="IPR020846">
    <property type="entry name" value="MFS_dom"/>
</dbReference>
<dbReference type="GO" id="GO:0016020">
    <property type="term" value="C:membrane"/>
    <property type="evidence" value="ECO:0007669"/>
    <property type="project" value="UniProtKB-SubCell"/>
</dbReference>
<evidence type="ECO:0000313" key="7">
    <source>
        <dbReference type="EMBL" id="MBB6077301.1"/>
    </source>
</evidence>
<keyword evidence="2 7" id="KW-0808">Transferase</keyword>
<name>A0A7W9WH51_9ACTN</name>
<dbReference type="PANTHER" id="PTHR48207:SF3">
    <property type="entry name" value="SUCCINATE--HYDROXYMETHYLGLUTARATE COA-TRANSFERASE"/>
    <property type="match status" value="1"/>
</dbReference>
<evidence type="ECO:0000259" key="6">
    <source>
        <dbReference type="PROSITE" id="PS50850"/>
    </source>
</evidence>
<evidence type="ECO:0000256" key="4">
    <source>
        <dbReference type="ARBA" id="ARBA00022989"/>
    </source>
</evidence>
<keyword evidence="3" id="KW-0812">Transmembrane</keyword>
<evidence type="ECO:0000313" key="8">
    <source>
        <dbReference type="Proteomes" id="UP000591537"/>
    </source>
</evidence>
<dbReference type="AlphaFoldDB" id="A0A7W9WH51"/>
<dbReference type="Pfam" id="PF00083">
    <property type="entry name" value="Sugar_tr"/>
    <property type="match status" value="1"/>
</dbReference>
<comment type="caution">
    <text evidence="7">The sequence shown here is derived from an EMBL/GenBank/DDBJ whole genome shotgun (WGS) entry which is preliminary data.</text>
</comment>
<dbReference type="SUPFAM" id="SSF89796">
    <property type="entry name" value="CoA-transferase family III (CaiB/BaiF)"/>
    <property type="match status" value="1"/>
</dbReference>
<keyword evidence="8" id="KW-1185">Reference proteome</keyword>
<proteinExistence type="predicted"/>
<dbReference type="InterPro" id="IPR044855">
    <property type="entry name" value="CoA-Trfase_III_dom3_sf"/>
</dbReference>
<gene>
    <name evidence="7" type="ORF">HNR57_003216</name>
</gene>
<evidence type="ECO:0000256" key="5">
    <source>
        <dbReference type="ARBA" id="ARBA00023136"/>
    </source>
</evidence>
<accession>A0A7W9WH51</accession>
<evidence type="ECO:0000256" key="2">
    <source>
        <dbReference type="ARBA" id="ARBA00022679"/>
    </source>
</evidence>
<organism evidence="7 8">
    <name type="scientific">Streptomyces paradoxus</name>
    <dbReference type="NCBI Taxonomy" id="66375"/>
    <lineage>
        <taxon>Bacteria</taxon>
        <taxon>Bacillati</taxon>
        <taxon>Actinomycetota</taxon>
        <taxon>Actinomycetes</taxon>
        <taxon>Kitasatosporales</taxon>
        <taxon>Streptomycetaceae</taxon>
        <taxon>Streptomyces</taxon>
    </lineage>
</organism>
<dbReference type="Pfam" id="PF02515">
    <property type="entry name" value="CoA_transf_3"/>
    <property type="match status" value="1"/>
</dbReference>
<dbReference type="InterPro" id="IPR005829">
    <property type="entry name" value="Sugar_transporter_CS"/>
</dbReference>
<dbReference type="InterPro" id="IPR023606">
    <property type="entry name" value="CoA-Trfase_III_dom_1_sf"/>
</dbReference>